<proteinExistence type="predicted"/>
<sequence length="162" mass="17818">MNGTRTTDHSCWYQALSLLSADFNGSARLEVCCERAVVHDLLANVMPGGCHGQICRTCWNRLDVQQRCMQTSRRYGCSASSLDDILLVLVLNASWQQVPWSARGSLILPASLPLGCEPQLSLGMITCSFQLISGFACRHVLPGQLNSVQLTILTIPHRCADR</sequence>
<keyword evidence="2" id="KW-1185">Reference proteome</keyword>
<gene>
    <name evidence="1" type="ORF">OSTQU699_LOCUS9608</name>
</gene>
<evidence type="ECO:0000313" key="1">
    <source>
        <dbReference type="EMBL" id="CAD7704253.1"/>
    </source>
</evidence>
<accession>A0A8S1JA05</accession>
<dbReference type="AlphaFoldDB" id="A0A8S1JA05"/>
<comment type="caution">
    <text evidence="1">The sequence shown here is derived from an EMBL/GenBank/DDBJ whole genome shotgun (WGS) entry which is preliminary data.</text>
</comment>
<protein>
    <submittedName>
        <fullName evidence="1">Uncharacterized protein</fullName>
    </submittedName>
</protein>
<name>A0A8S1JA05_9CHLO</name>
<reference evidence="1" key="1">
    <citation type="submission" date="2020-12" db="EMBL/GenBank/DDBJ databases">
        <authorList>
            <person name="Iha C."/>
        </authorList>
    </citation>
    <scope>NUCLEOTIDE SEQUENCE</scope>
</reference>
<organism evidence="1 2">
    <name type="scientific">Ostreobium quekettii</name>
    <dbReference type="NCBI Taxonomy" id="121088"/>
    <lineage>
        <taxon>Eukaryota</taxon>
        <taxon>Viridiplantae</taxon>
        <taxon>Chlorophyta</taxon>
        <taxon>core chlorophytes</taxon>
        <taxon>Ulvophyceae</taxon>
        <taxon>TCBD clade</taxon>
        <taxon>Bryopsidales</taxon>
        <taxon>Ostreobineae</taxon>
        <taxon>Ostreobiaceae</taxon>
        <taxon>Ostreobium</taxon>
    </lineage>
</organism>
<dbReference type="EMBL" id="CAJHUC010002717">
    <property type="protein sequence ID" value="CAD7704253.1"/>
    <property type="molecule type" value="Genomic_DNA"/>
</dbReference>
<dbReference type="Proteomes" id="UP000708148">
    <property type="component" value="Unassembled WGS sequence"/>
</dbReference>
<evidence type="ECO:0000313" key="2">
    <source>
        <dbReference type="Proteomes" id="UP000708148"/>
    </source>
</evidence>